<feature type="compositionally biased region" description="Low complexity" evidence="2">
    <location>
        <begin position="64"/>
        <end position="73"/>
    </location>
</feature>
<dbReference type="GO" id="GO:0051225">
    <property type="term" value="P:spindle assembly"/>
    <property type="evidence" value="ECO:0000318"/>
    <property type="project" value="GO_Central"/>
</dbReference>
<dbReference type="InterPro" id="IPR007573">
    <property type="entry name" value="QWRF"/>
</dbReference>
<feature type="region of interest" description="Disordered" evidence="2">
    <location>
        <begin position="90"/>
        <end position="189"/>
    </location>
</feature>
<dbReference type="PANTHER" id="PTHR31807">
    <property type="entry name" value="AUGMIN FAMILY MEMBER"/>
    <property type="match status" value="1"/>
</dbReference>
<dbReference type="InParanoid" id="A0A2I4DSJ1"/>
<dbReference type="PANTHER" id="PTHR31807:SF31">
    <property type="entry name" value="QWRF MOTIF PROTEIN (DUF566)-RELATED"/>
    <property type="match status" value="1"/>
</dbReference>
<evidence type="ECO:0000256" key="2">
    <source>
        <dbReference type="SAM" id="MobiDB-lite"/>
    </source>
</evidence>
<dbReference type="FunCoup" id="A0A2I4DSJ1">
    <property type="interactions" value="385"/>
</dbReference>
<dbReference type="GO" id="GO:0005737">
    <property type="term" value="C:cytoplasm"/>
    <property type="evidence" value="ECO:0000318"/>
    <property type="project" value="GO_Central"/>
</dbReference>
<protein>
    <submittedName>
        <fullName evidence="4">QWRF motif-containing protein 3-like</fullName>
    </submittedName>
</protein>
<organism evidence="3 4">
    <name type="scientific">Juglans regia</name>
    <name type="common">English walnut</name>
    <dbReference type="NCBI Taxonomy" id="51240"/>
    <lineage>
        <taxon>Eukaryota</taxon>
        <taxon>Viridiplantae</taxon>
        <taxon>Streptophyta</taxon>
        <taxon>Embryophyta</taxon>
        <taxon>Tracheophyta</taxon>
        <taxon>Spermatophyta</taxon>
        <taxon>Magnoliopsida</taxon>
        <taxon>eudicotyledons</taxon>
        <taxon>Gunneridae</taxon>
        <taxon>Pentapetalae</taxon>
        <taxon>rosids</taxon>
        <taxon>fabids</taxon>
        <taxon>Fagales</taxon>
        <taxon>Juglandaceae</taxon>
        <taxon>Juglans</taxon>
    </lineage>
</organism>
<dbReference type="STRING" id="51240.A0A2I4DSJ1"/>
<name>A0A2I4DSJ1_JUGRE</name>
<dbReference type="Proteomes" id="UP000235220">
    <property type="component" value="Chromosome 1"/>
</dbReference>
<dbReference type="RefSeq" id="XP_018810115.2">
    <property type="nucleotide sequence ID" value="XM_018954570.2"/>
</dbReference>
<feature type="compositionally biased region" description="Polar residues" evidence="2">
    <location>
        <begin position="41"/>
        <end position="57"/>
    </location>
</feature>
<keyword evidence="3" id="KW-1185">Reference proteome</keyword>
<evidence type="ECO:0000256" key="1">
    <source>
        <dbReference type="ARBA" id="ARBA00010016"/>
    </source>
</evidence>
<feature type="compositionally biased region" description="Low complexity" evidence="2">
    <location>
        <begin position="169"/>
        <end position="186"/>
    </location>
</feature>
<accession>A0A2I4DSJ1</accession>
<feature type="region of interest" description="Disordered" evidence="2">
    <location>
        <begin position="22"/>
        <end position="78"/>
    </location>
</feature>
<dbReference type="AlphaFoldDB" id="A0A2I4DSJ1"/>
<evidence type="ECO:0000313" key="3">
    <source>
        <dbReference type="Proteomes" id="UP000235220"/>
    </source>
</evidence>
<dbReference type="GeneID" id="108983044"/>
<gene>
    <name evidence="4" type="primary">LOC108983044</name>
</gene>
<dbReference type="Pfam" id="PF04484">
    <property type="entry name" value="QWRF"/>
    <property type="match status" value="1"/>
</dbReference>
<evidence type="ECO:0000313" key="4">
    <source>
        <dbReference type="RefSeq" id="XP_018810115.2"/>
    </source>
</evidence>
<comment type="similarity">
    <text evidence="1">Belongs to the QWRF family.</text>
</comment>
<dbReference type="GO" id="GO:0008017">
    <property type="term" value="F:microtubule binding"/>
    <property type="evidence" value="ECO:0000318"/>
    <property type="project" value="GO_Central"/>
</dbReference>
<sequence>MKKEDNAQVVLLGDDQSFKLRRASRRSREVTSRFLSLSSLTSNETGIPSPNNQSFSPTRRKHITSSPTSSTNTRRQRSLDDSAALIHQLWPSSATSSSTKPTKNLGTLADHLGNERLKDRKNDKKTANGDGPFLDSRFENEKEISAKENQRPSLGRSMRYTGKLAFPGKSSSSSSSLLNSSAKTSSGFLPGRLSVDENEIFRKTYGKSGSFPNTSELNSEFSDVGSGADLGSPAIGKILVRSRKSEAEVSFKYTRDASAMQVSDSNISHPTSCDNFPRTNKFTIKNVIKRVNSLTDAKSQWALSPGRSSSPLMSVESKAKPMSFSSLKPPNSPSRATGMEKLLNIGLDLLKRKKSSTSSSMSMVPGSLESVHQLRLLHNRLLQWRYANARAEAVKVSIAIQAERNLLCGWDGLTKLRHSVVQKKLQLEKEKLGMKLNYILHSQIKLLEAWGGMERQHLSAVSKTKECLHTVVCKVPLTDGAKVDIQLATNTLGDALNLTTSIKSIFTSLGPSAENTVTLISELAEVVAQEKLLLEEALELFRTISILELQERSLKCSIIQFELWKQQSQQHQKQQEIPCIGV</sequence>
<proteinExistence type="inferred from homology"/>
<dbReference type="GO" id="GO:0005880">
    <property type="term" value="C:nuclear microtubule"/>
    <property type="evidence" value="ECO:0000318"/>
    <property type="project" value="GO_Central"/>
</dbReference>
<feature type="compositionally biased region" description="Basic and acidic residues" evidence="2">
    <location>
        <begin position="112"/>
        <end position="127"/>
    </location>
</feature>
<reference evidence="4" key="1">
    <citation type="submission" date="2025-08" db="UniProtKB">
        <authorList>
            <consortium name="RefSeq"/>
        </authorList>
    </citation>
    <scope>IDENTIFICATION</scope>
    <source>
        <tissue evidence="4">Leaves</tissue>
    </source>
</reference>
<dbReference type="OrthoDB" id="774923at2759"/>
<feature type="compositionally biased region" description="Basic and acidic residues" evidence="2">
    <location>
        <begin position="136"/>
        <end position="150"/>
    </location>
</feature>
<dbReference type="KEGG" id="jre:108983044"/>
<feature type="compositionally biased region" description="Low complexity" evidence="2">
    <location>
        <begin position="91"/>
        <end position="103"/>
    </location>
</feature>